<dbReference type="InterPro" id="IPR036890">
    <property type="entry name" value="HATPase_C_sf"/>
</dbReference>
<evidence type="ECO:0000313" key="9">
    <source>
        <dbReference type="Proteomes" id="UP000663720"/>
    </source>
</evidence>
<keyword evidence="9" id="KW-1185">Reference proteome</keyword>
<dbReference type="Proteomes" id="UP000663720">
    <property type="component" value="Chromosome"/>
</dbReference>
<dbReference type="Gene3D" id="3.40.50.2300">
    <property type="match status" value="2"/>
</dbReference>
<keyword evidence="8" id="KW-0418">Kinase</keyword>
<proteinExistence type="predicted"/>
<dbReference type="PROSITE" id="PS50109">
    <property type="entry name" value="HIS_KIN"/>
    <property type="match status" value="1"/>
</dbReference>
<dbReference type="SUPFAM" id="SSF52172">
    <property type="entry name" value="CheY-like"/>
    <property type="match status" value="2"/>
</dbReference>
<dbReference type="Gene3D" id="1.10.287.130">
    <property type="match status" value="1"/>
</dbReference>
<gene>
    <name evidence="8" type="ORF">dnl_64100</name>
</gene>
<organism evidence="8 9">
    <name type="scientific">Desulfonema limicola</name>
    <dbReference type="NCBI Taxonomy" id="45656"/>
    <lineage>
        <taxon>Bacteria</taxon>
        <taxon>Pseudomonadati</taxon>
        <taxon>Thermodesulfobacteriota</taxon>
        <taxon>Desulfobacteria</taxon>
        <taxon>Desulfobacterales</taxon>
        <taxon>Desulfococcaceae</taxon>
        <taxon>Desulfonema</taxon>
    </lineage>
</organism>
<evidence type="ECO:0000313" key="8">
    <source>
        <dbReference type="EMBL" id="QTA83981.1"/>
    </source>
</evidence>
<dbReference type="AlphaFoldDB" id="A0A975GJU9"/>
<feature type="domain" description="Response regulatory" evidence="7">
    <location>
        <begin position="414"/>
        <end position="530"/>
    </location>
</feature>
<evidence type="ECO:0000256" key="5">
    <source>
        <dbReference type="SAM" id="Coils"/>
    </source>
</evidence>
<dbReference type="EMBL" id="CP061799">
    <property type="protein sequence ID" value="QTA83981.1"/>
    <property type="molecule type" value="Genomic_DNA"/>
</dbReference>
<dbReference type="SMART" id="SM00387">
    <property type="entry name" value="HATPase_c"/>
    <property type="match status" value="1"/>
</dbReference>
<dbReference type="PRINTS" id="PR00344">
    <property type="entry name" value="BCTRLSENSOR"/>
</dbReference>
<dbReference type="InterPro" id="IPR005467">
    <property type="entry name" value="His_kinase_dom"/>
</dbReference>
<accession>A0A975GJU9</accession>
<dbReference type="EC" id="2.7.13.3" evidence="2"/>
<dbReference type="InterPro" id="IPR004358">
    <property type="entry name" value="Sig_transdc_His_kin-like_C"/>
</dbReference>
<protein>
    <recommendedName>
        <fullName evidence="2">histidine kinase</fullName>
        <ecNumber evidence="2">2.7.13.3</ecNumber>
    </recommendedName>
</protein>
<dbReference type="InterPro" id="IPR036097">
    <property type="entry name" value="HisK_dim/P_sf"/>
</dbReference>
<feature type="coiled-coil region" evidence="5">
    <location>
        <begin position="128"/>
        <end position="162"/>
    </location>
</feature>
<dbReference type="InterPro" id="IPR001789">
    <property type="entry name" value="Sig_transdc_resp-reg_receiver"/>
</dbReference>
<dbReference type="SMART" id="SM00388">
    <property type="entry name" value="HisKA"/>
    <property type="match status" value="1"/>
</dbReference>
<evidence type="ECO:0000256" key="3">
    <source>
        <dbReference type="ARBA" id="ARBA00022553"/>
    </source>
</evidence>
<sequence>MNKENPSNLTILIVDDNPANLHVLIDLLDKSSLNILVAVNGQQGIKHAKLGKPDIILLDIMMPGIDGFETCRILKENEETKDIPVIFLSALTETEYKIKGFSLGAVDFITKPFHREEVLSRITTHITLQQQKKEVHKLNINLKKEIERIKELEEQLRQSQKMEAIGILAGGIAHDFNNILFPIVGYTEIMMDEYLPGSEGWQNLNEILIATDRAKELVNQILAFSRKTFVKLKPLKIHIVLKEALKLIRSIIPTTIEIRQDIQDVGPVMADPTQIHQVLMNLCTNAFYAMKETGGVLEISFRESKTGPYPDFSMMENSGERFAVLSVSDTGTGMDKNVCSKIFDPYFTTKGIGEGTGLGLAVVDGIIREHKGKIIVKSEPGQGSVFQVFLPVVAAAAENNDIKISKPFDGGSEKIMVVDDEPQIAGMLKIMLEKLGYNVTIKTSSRDALETFRLNPQGMDLIITDMTMPDMTGIELAEAIFRIRPDLPLILVSGYSEFISKETAGLYGIKDFIMKPVVRDNLTSAIRKIFA</sequence>
<keyword evidence="3 4" id="KW-0597">Phosphoprotein</keyword>
<keyword evidence="8" id="KW-0808">Transferase</keyword>
<comment type="catalytic activity">
    <reaction evidence="1">
        <text>ATP + protein L-histidine = ADP + protein N-phospho-L-histidine.</text>
        <dbReference type="EC" id="2.7.13.3"/>
    </reaction>
</comment>
<dbReference type="Gene3D" id="3.30.565.10">
    <property type="entry name" value="Histidine kinase-like ATPase, C-terminal domain"/>
    <property type="match status" value="1"/>
</dbReference>
<evidence type="ECO:0000256" key="4">
    <source>
        <dbReference type="PROSITE-ProRule" id="PRU00169"/>
    </source>
</evidence>
<dbReference type="GO" id="GO:0000155">
    <property type="term" value="F:phosphorelay sensor kinase activity"/>
    <property type="evidence" value="ECO:0007669"/>
    <property type="project" value="InterPro"/>
</dbReference>
<dbReference type="Pfam" id="PF00072">
    <property type="entry name" value="Response_reg"/>
    <property type="match status" value="2"/>
</dbReference>
<dbReference type="CDD" id="cd00082">
    <property type="entry name" value="HisKA"/>
    <property type="match status" value="1"/>
</dbReference>
<feature type="domain" description="Histidine kinase" evidence="6">
    <location>
        <begin position="171"/>
        <end position="394"/>
    </location>
</feature>
<dbReference type="SMART" id="SM00448">
    <property type="entry name" value="REC"/>
    <property type="match status" value="2"/>
</dbReference>
<evidence type="ECO:0000256" key="2">
    <source>
        <dbReference type="ARBA" id="ARBA00012438"/>
    </source>
</evidence>
<dbReference type="InterPro" id="IPR003594">
    <property type="entry name" value="HATPase_dom"/>
</dbReference>
<dbReference type="RefSeq" id="WP_207689757.1">
    <property type="nucleotide sequence ID" value="NZ_CP061799.1"/>
</dbReference>
<dbReference type="Pfam" id="PF02518">
    <property type="entry name" value="HATPase_c"/>
    <property type="match status" value="1"/>
</dbReference>
<dbReference type="SUPFAM" id="SSF47384">
    <property type="entry name" value="Homodimeric domain of signal transducing histidine kinase"/>
    <property type="match status" value="1"/>
</dbReference>
<evidence type="ECO:0000256" key="1">
    <source>
        <dbReference type="ARBA" id="ARBA00000085"/>
    </source>
</evidence>
<dbReference type="InterPro" id="IPR003661">
    <property type="entry name" value="HisK_dim/P_dom"/>
</dbReference>
<dbReference type="PANTHER" id="PTHR43547:SF2">
    <property type="entry name" value="HYBRID SIGNAL TRANSDUCTION HISTIDINE KINASE C"/>
    <property type="match status" value="1"/>
</dbReference>
<reference evidence="8" key="1">
    <citation type="journal article" date="2021" name="Microb. Physiol.">
        <title>Proteogenomic Insights into the Physiology of Marine, Sulfate-Reducing, Filamentous Desulfonema limicola and Desulfonema magnum.</title>
        <authorList>
            <person name="Schnaars V."/>
            <person name="Wohlbrand L."/>
            <person name="Scheve S."/>
            <person name="Hinrichs C."/>
            <person name="Reinhardt R."/>
            <person name="Rabus R."/>
        </authorList>
    </citation>
    <scope>NUCLEOTIDE SEQUENCE</scope>
    <source>
        <strain evidence="8">5ac10</strain>
    </source>
</reference>
<dbReference type="PROSITE" id="PS50110">
    <property type="entry name" value="RESPONSE_REGULATORY"/>
    <property type="match status" value="2"/>
</dbReference>
<dbReference type="SUPFAM" id="SSF55874">
    <property type="entry name" value="ATPase domain of HSP90 chaperone/DNA topoisomerase II/histidine kinase"/>
    <property type="match status" value="1"/>
</dbReference>
<evidence type="ECO:0000259" key="7">
    <source>
        <dbReference type="PROSITE" id="PS50110"/>
    </source>
</evidence>
<feature type="modified residue" description="4-aspartylphosphate" evidence="4">
    <location>
        <position position="59"/>
    </location>
</feature>
<name>A0A975GJU9_9BACT</name>
<feature type="domain" description="Response regulatory" evidence="7">
    <location>
        <begin position="10"/>
        <end position="126"/>
    </location>
</feature>
<keyword evidence="5" id="KW-0175">Coiled coil</keyword>
<dbReference type="PANTHER" id="PTHR43547">
    <property type="entry name" value="TWO-COMPONENT HISTIDINE KINASE"/>
    <property type="match status" value="1"/>
</dbReference>
<feature type="modified residue" description="4-aspartylphosphate" evidence="4">
    <location>
        <position position="465"/>
    </location>
</feature>
<dbReference type="CDD" id="cd19920">
    <property type="entry name" value="REC_PA4781-like"/>
    <property type="match status" value="1"/>
</dbReference>
<dbReference type="InterPro" id="IPR011006">
    <property type="entry name" value="CheY-like_superfamily"/>
</dbReference>
<evidence type="ECO:0000259" key="6">
    <source>
        <dbReference type="PROSITE" id="PS50109"/>
    </source>
</evidence>
<dbReference type="KEGG" id="dli:dnl_64100"/>
<dbReference type="Pfam" id="PF00512">
    <property type="entry name" value="HisKA"/>
    <property type="match status" value="1"/>
</dbReference>